<evidence type="ECO:0000313" key="1">
    <source>
        <dbReference type="EMBL" id="KAG1302174.1"/>
    </source>
</evidence>
<keyword evidence="2" id="KW-1185">Reference proteome</keyword>
<dbReference type="EMBL" id="JAANQT010002586">
    <property type="protein sequence ID" value="KAG1302174.1"/>
    <property type="molecule type" value="Genomic_DNA"/>
</dbReference>
<dbReference type="Proteomes" id="UP000716291">
    <property type="component" value="Unassembled WGS sequence"/>
</dbReference>
<proteinExistence type="predicted"/>
<protein>
    <submittedName>
        <fullName evidence="1">Uncharacterized protein</fullName>
    </submittedName>
</protein>
<name>A0A9P6WZV6_RHIOR</name>
<accession>A0A9P6WZV6</accession>
<reference evidence="1" key="1">
    <citation type="journal article" date="2020" name="Microb. Genom.">
        <title>Genetic diversity of clinical and environmental Mucorales isolates obtained from an investigation of mucormycosis cases among solid organ transplant recipients.</title>
        <authorList>
            <person name="Nguyen M.H."/>
            <person name="Kaul D."/>
            <person name="Muto C."/>
            <person name="Cheng S.J."/>
            <person name="Richter R.A."/>
            <person name="Bruno V.M."/>
            <person name="Liu G."/>
            <person name="Beyhan S."/>
            <person name="Sundermann A.J."/>
            <person name="Mounaud S."/>
            <person name="Pasculle A.W."/>
            <person name="Nierman W.C."/>
            <person name="Driscoll E."/>
            <person name="Cumbie R."/>
            <person name="Clancy C.J."/>
            <person name="Dupont C.L."/>
        </authorList>
    </citation>
    <scope>NUCLEOTIDE SEQUENCE</scope>
    <source>
        <strain evidence="1">GL11</strain>
    </source>
</reference>
<comment type="caution">
    <text evidence="1">The sequence shown here is derived from an EMBL/GenBank/DDBJ whole genome shotgun (WGS) entry which is preliminary data.</text>
</comment>
<dbReference type="AlphaFoldDB" id="A0A9P6WZV6"/>
<dbReference type="OrthoDB" id="2290457at2759"/>
<gene>
    <name evidence="1" type="ORF">G6F64_011156</name>
</gene>
<organism evidence="1 2">
    <name type="scientific">Rhizopus oryzae</name>
    <name type="common">Mucormycosis agent</name>
    <name type="synonym">Rhizopus arrhizus var. delemar</name>
    <dbReference type="NCBI Taxonomy" id="64495"/>
    <lineage>
        <taxon>Eukaryota</taxon>
        <taxon>Fungi</taxon>
        <taxon>Fungi incertae sedis</taxon>
        <taxon>Mucoromycota</taxon>
        <taxon>Mucoromycotina</taxon>
        <taxon>Mucoromycetes</taxon>
        <taxon>Mucorales</taxon>
        <taxon>Mucorineae</taxon>
        <taxon>Rhizopodaceae</taxon>
        <taxon>Rhizopus</taxon>
    </lineage>
</organism>
<sequence>MLSSIGVNPSDFFKILSRFYEHIVCPQPEYGLVTNHFTSFQLHALEETQGTCIRRIHDARRKTPTKVMFPTYLDYLSCQNGSVLYKHGSSFTHYTYPKTRRLIACRFTSGVLEVIIILSFSDSILENSVVDRLPSIPLCGCPCGIQNQSQAPVTGTLELTVANKRNPGYVSDHVRLAKQVKLRLNQLIYLGVTRPLAFGARFVTF</sequence>
<evidence type="ECO:0000313" key="2">
    <source>
        <dbReference type="Proteomes" id="UP000716291"/>
    </source>
</evidence>